<dbReference type="InterPro" id="IPR013149">
    <property type="entry name" value="ADH-like_C"/>
</dbReference>
<evidence type="ECO:0000259" key="5">
    <source>
        <dbReference type="SMART" id="SM00829"/>
    </source>
</evidence>
<dbReference type="PANTHER" id="PTHR43401">
    <property type="entry name" value="L-THREONINE 3-DEHYDROGENASE"/>
    <property type="match status" value="1"/>
</dbReference>
<keyword evidence="2 4" id="KW-0862">Zinc</keyword>
<proteinExistence type="inferred from homology"/>
<evidence type="ECO:0000256" key="3">
    <source>
        <dbReference type="ARBA" id="ARBA00023002"/>
    </source>
</evidence>
<feature type="domain" description="Enoyl reductase (ER)" evidence="5">
    <location>
        <begin position="7"/>
        <end position="341"/>
    </location>
</feature>
<dbReference type="GO" id="GO:0008270">
    <property type="term" value="F:zinc ion binding"/>
    <property type="evidence" value="ECO:0007669"/>
    <property type="project" value="InterPro"/>
</dbReference>
<dbReference type="Gene3D" id="3.40.50.720">
    <property type="entry name" value="NAD(P)-binding Rossmann-like Domain"/>
    <property type="match status" value="1"/>
</dbReference>
<dbReference type="Gene3D" id="3.90.180.10">
    <property type="entry name" value="Medium-chain alcohol dehydrogenases, catalytic domain"/>
    <property type="match status" value="1"/>
</dbReference>
<dbReference type="RefSeq" id="WP_114409449.1">
    <property type="nucleotide sequence ID" value="NZ_QOWE01000030.1"/>
</dbReference>
<dbReference type="Pfam" id="PF00107">
    <property type="entry name" value="ADH_zinc_N"/>
    <property type="match status" value="1"/>
</dbReference>
<dbReference type="InterPro" id="IPR050129">
    <property type="entry name" value="Zn_alcohol_dh"/>
</dbReference>
<protein>
    <submittedName>
        <fullName evidence="6">Galactitol-1-phosphate 5-dehydrogenase</fullName>
    </submittedName>
</protein>
<dbReference type="PROSITE" id="PS00059">
    <property type="entry name" value="ADH_ZINC"/>
    <property type="match status" value="1"/>
</dbReference>
<comment type="caution">
    <text evidence="6">The sequence shown here is derived from an EMBL/GenBank/DDBJ whole genome shotgun (WGS) entry which is preliminary data.</text>
</comment>
<dbReference type="CDD" id="cd08236">
    <property type="entry name" value="sugar_DH"/>
    <property type="match status" value="1"/>
</dbReference>
<dbReference type="AlphaFoldDB" id="A0A368JGP7"/>
<keyword evidence="1 4" id="KW-0479">Metal-binding</keyword>
<dbReference type="PANTHER" id="PTHR43401:SF2">
    <property type="entry name" value="L-THREONINE 3-DEHYDROGENASE"/>
    <property type="match status" value="1"/>
</dbReference>
<dbReference type="SUPFAM" id="SSF50129">
    <property type="entry name" value="GroES-like"/>
    <property type="match status" value="1"/>
</dbReference>
<dbReference type="SUPFAM" id="SSF51735">
    <property type="entry name" value="NAD(P)-binding Rossmann-fold domains"/>
    <property type="match status" value="1"/>
</dbReference>
<dbReference type="Pfam" id="PF08240">
    <property type="entry name" value="ADH_N"/>
    <property type="match status" value="1"/>
</dbReference>
<dbReference type="InterPro" id="IPR011032">
    <property type="entry name" value="GroES-like_sf"/>
</dbReference>
<evidence type="ECO:0000313" key="6">
    <source>
        <dbReference type="EMBL" id="RCR66246.1"/>
    </source>
</evidence>
<dbReference type="InterPro" id="IPR013154">
    <property type="entry name" value="ADH-like_N"/>
</dbReference>
<evidence type="ECO:0000313" key="7">
    <source>
        <dbReference type="Proteomes" id="UP000253383"/>
    </source>
</evidence>
<evidence type="ECO:0000256" key="1">
    <source>
        <dbReference type="ARBA" id="ARBA00022723"/>
    </source>
</evidence>
<dbReference type="GO" id="GO:0016616">
    <property type="term" value="F:oxidoreductase activity, acting on the CH-OH group of donors, NAD or NADP as acceptor"/>
    <property type="evidence" value="ECO:0007669"/>
    <property type="project" value="UniProtKB-ARBA"/>
</dbReference>
<dbReference type="OrthoDB" id="9787435at2"/>
<evidence type="ECO:0000256" key="4">
    <source>
        <dbReference type="RuleBase" id="RU361277"/>
    </source>
</evidence>
<keyword evidence="7" id="KW-1185">Reference proteome</keyword>
<evidence type="ECO:0000256" key="2">
    <source>
        <dbReference type="ARBA" id="ARBA00022833"/>
    </source>
</evidence>
<keyword evidence="3" id="KW-0560">Oxidoreductase</keyword>
<dbReference type="SMART" id="SM00829">
    <property type="entry name" value="PKS_ER"/>
    <property type="match status" value="1"/>
</dbReference>
<reference evidence="6 7" key="1">
    <citation type="submission" date="2018-07" db="EMBL/GenBank/DDBJ databases">
        <title>Genome analysis of Larkinella rosea.</title>
        <authorList>
            <person name="Zhou Z."/>
            <person name="Wang G."/>
        </authorList>
    </citation>
    <scope>NUCLEOTIDE SEQUENCE [LARGE SCALE GENOMIC DNA]</scope>
    <source>
        <strain evidence="7">zzj9</strain>
    </source>
</reference>
<dbReference type="EMBL" id="QOWE01000030">
    <property type="protein sequence ID" value="RCR66246.1"/>
    <property type="molecule type" value="Genomic_DNA"/>
</dbReference>
<name>A0A368JGP7_9BACT</name>
<accession>A0A368JGP7</accession>
<dbReference type="Proteomes" id="UP000253383">
    <property type="component" value="Unassembled WGS sequence"/>
</dbReference>
<gene>
    <name evidence="6" type="ORF">DUE52_27870</name>
</gene>
<dbReference type="InterPro" id="IPR036291">
    <property type="entry name" value="NAD(P)-bd_dom_sf"/>
</dbReference>
<sequence length="343" mass="36603">MKALVLTEYKHFELQDLPRPKPGPSDVLVKVQAVGICGSDVHGMDGSSGRRIPPIVMGHEAAGIVVETGENVKNWHIGDRVTFDSTVYALDDWFSRKGMYNLSDGREVLGVSTPDFRRQGAFAEFIVVPQHILYQIPDNVSYTQAALVEPVAVALHALSLTPIQVNDTAVVVGSGMIGLFIIQALKLAGCGSIIAVDLDDDRLALALKLGATVGLNAREKDITAEVQALTHGRGADVSFEVVGIAPAVKTAIDCVRKGATVTLVGNLSKSVEVSLQAIVTRQLRLQGSCAINGEYEAALALISSGKIDVEAILSAEVPLTEGASWFQRLYDKEKGLIKVVLKP</sequence>
<organism evidence="6 7">
    <name type="scientific">Larkinella punicea</name>
    <dbReference type="NCBI Taxonomy" id="2315727"/>
    <lineage>
        <taxon>Bacteria</taxon>
        <taxon>Pseudomonadati</taxon>
        <taxon>Bacteroidota</taxon>
        <taxon>Cytophagia</taxon>
        <taxon>Cytophagales</taxon>
        <taxon>Spirosomataceae</taxon>
        <taxon>Larkinella</taxon>
    </lineage>
</organism>
<dbReference type="InterPro" id="IPR020843">
    <property type="entry name" value="ER"/>
</dbReference>
<comment type="cofactor">
    <cofactor evidence="4">
        <name>Zn(2+)</name>
        <dbReference type="ChEBI" id="CHEBI:29105"/>
    </cofactor>
</comment>
<dbReference type="InterPro" id="IPR002328">
    <property type="entry name" value="ADH_Zn_CS"/>
</dbReference>
<comment type="similarity">
    <text evidence="4">Belongs to the zinc-containing alcohol dehydrogenase family.</text>
</comment>